<dbReference type="Proteomes" id="UP000293902">
    <property type="component" value="Chromosome"/>
</dbReference>
<dbReference type="RefSeq" id="WP_111957887.1">
    <property type="nucleotide sequence ID" value="NZ_CP036313.1"/>
</dbReference>
<accession>A0A328F9B7</accession>
<dbReference type="EMBL" id="CP036313">
    <property type="protein sequence ID" value="QBH13336.1"/>
    <property type="molecule type" value="Genomic_DNA"/>
</dbReference>
<name>A0A328F9B7_9BACT</name>
<dbReference type="Proteomes" id="UP000248798">
    <property type="component" value="Unassembled WGS sequence"/>
</dbReference>
<dbReference type="EMBL" id="QLNI01000029">
    <property type="protein sequence ID" value="RAM01264.1"/>
    <property type="molecule type" value="Genomic_DNA"/>
</dbReference>
<dbReference type="OrthoDB" id="9805634at2"/>
<dbReference type="Gene3D" id="3.40.1260.10">
    <property type="entry name" value="DsrEFH-like"/>
    <property type="match status" value="1"/>
</dbReference>
<dbReference type="InterPro" id="IPR027396">
    <property type="entry name" value="DsrEFH-like"/>
</dbReference>
<proteinExistence type="predicted"/>
<dbReference type="AlphaFoldDB" id="A0A328F9B7"/>
<evidence type="ECO:0000313" key="4">
    <source>
        <dbReference type="Proteomes" id="UP000293902"/>
    </source>
</evidence>
<gene>
    <name evidence="2" type="ORF">DO021_14395</name>
    <name evidence="1" type="ORF">EYB58_10625</name>
</gene>
<evidence type="ECO:0000313" key="1">
    <source>
        <dbReference type="EMBL" id="QBH13336.1"/>
    </source>
</evidence>
<dbReference type="SUPFAM" id="SSF75169">
    <property type="entry name" value="DsrEFH-like"/>
    <property type="match status" value="1"/>
</dbReference>
<reference evidence="2 3" key="1">
    <citation type="submission" date="2018-06" db="EMBL/GenBank/DDBJ databases">
        <title>Complete Genome Sequence of Desulfobacter hydrogenophilus (DSM3380).</title>
        <authorList>
            <person name="Marietou A."/>
            <person name="Schreiber L."/>
            <person name="Marshall I."/>
            <person name="Jorgensen B."/>
        </authorList>
    </citation>
    <scope>NUCLEOTIDE SEQUENCE [LARGE SCALE GENOMIC DNA]</scope>
    <source>
        <strain evidence="2 3">DSM 3380</strain>
    </source>
</reference>
<protein>
    <submittedName>
        <fullName evidence="2">DsrE family protein</fullName>
    </submittedName>
</protein>
<evidence type="ECO:0000313" key="3">
    <source>
        <dbReference type="Proteomes" id="UP000248798"/>
    </source>
</evidence>
<sequence length="114" mass="12970">MNEITELNILWTNDNIMTSEKMVFMYAINAKKNNWWDKVTIIIWGAPAKLVSENKDIQALINEAQSQGVIITACKACSDQLGVTDILEELNIEVKYWGKPLTEILKSKEKLITV</sequence>
<evidence type="ECO:0000313" key="2">
    <source>
        <dbReference type="EMBL" id="RAM01264.1"/>
    </source>
</evidence>
<keyword evidence="4" id="KW-1185">Reference proteome</keyword>
<reference evidence="1 4" key="2">
    <citation type="submission" date="2019-02" db="EMBL/GenBank/DDBJ databases">
        <title>Complete genome sequence of Desulfobacter hydrogenophilus AcRS1.</title>
        <authorList>
            <person name="Marietou A."/>
            <person name="Lund M.B."/>
            <person name="Marshall I.P.G."/>
            <person name="Schreiber L."/>
            <person name="Jorgensen B."/>
        </authorList>
    </citation>
    <scope>NUCLEOTIDE SEQUENCE [LARGE SCALE GENOMIC DNA]</scope>
    <source>
        <strain evidence="1 4">AcRS1</strain>
    </source>
</reference>
<organism evidence="2 3">
    <name type="scientific">Desulfobacter hydrogenophilus</name>
    <dbReference type="NCBI Taxonomy" id="2291"/>
    <lineage>
        <taxon>Bacteria</taxon>
        <taxon>Pseudomonadati</taxon>
        <taxon>Thermodesulfobacteriota</taxon>
        <taxon>Desulfobacteria</taxon>
        <taxon>Desulfobacterales</taxon>
        <taxon>Desulfobacteraceae</taxon>
        <taxon>Desulfobacter</taxon>
    </lineage>
</organism>